<evidence type="ECO:0000313" key="2">
    <source>
        <dbReference type="EMBL" id="ALP45191.1"/>
    </source>
</evidence>
<dbReference type="GeneID" id="93520892"/>
<protein>
    <submittedName>
        <fullName evidence="2">Uncharacterized protein</fullName>
    </submittedName>
</protein>
<dbReference type="EMBL" id="KT151660">
    <property type="protein sequence ID" value="ALP44910.1"/>
    <property type="molecule type" value="Genomic_DNA"/>
</dbReference>
<sequence length="157" mass="17657">MPVTIDAGDVIAGLAFLLSGYATWQTVSFNKRQKSLVESQEKLNTILLEKENEDALKGKQADLGASIIKLGSSKYRLKVWNKGAATARNVRIEFPEGNDLVIESEVTDKFPMESLEKYQAVELIAAVHMQTKRKHVVRLVWEDDAQSYNEKLSYPTL</sequence>
<dbReference type="AlphaFoldDB" id="A0A0H7CND4"/>
<accession>A0A0H7CND4</accession>
<dbReference type="RefSeq" id="WP_001145412.1">
    <property type="nucleotide sequence ID" value="NZ_CP080462.1"/>
</dbReference>
<organism evidence="2">
    <name type="scientific">Vibrio cholerae</name>
    <dbReference type="NCBI Taxonomy" id="666"/>
    <lineage>
        <taxon>Bacteria</taxon>
        <taxon>Pseudomonadati</taxon>
        <taxon>Pseudomonadota</taxon>
        <taxon>Gammaproteobacteria</taxon>
        <taxon>Vibrionales</taxon>
        <taxon>Vibrionaceae</taxon>
        <taxon>Vibrio</taxon>
    </lineage>
</organism>
<evidence type="ECO:0000313" key="1">
    <source>
        <dbReference type="EMBL" id="ALP44910.1"/>
    </source>
</evidence>
<proteinExistence type="predicted"/>
<dbReference type="PATRIC" id="fig|666.1966.peg.631"/>
<dbReference type="EMBL" id="KT151663">
    <property type="protein sequence ID" value="ALP45191.1"/>
    <property type="molecule type" value="Genomic_DNA"/>
</dbReference>
<name>A0A0H7CND4_VIBCL</name>
<reference evidence="2" key="1">
    <citation type="journal article" date="2016" name="Sci. Rep.">
        <title>Variations in SXT elements in epidemic Vibrio cholerae O1 El Tor strains in China.</title>
        <authorList>
            <person name="Wang R."/>
            <person name="Yu D."/>
            <person name="Yue J."/>
            <person name="Kan B."/>
        </authorList>
    </citation>
    <scope>NUCLEOTIDE SEQUENCE</scope>
    <source>
        <strain evidence="2">AHV1003</strain>
        <strain evidence="1">ICDC-2255</strain>
    </source>
</reference>